<dbReference type="GeneID" id="111024078"/>
<dbReference type="Proteomes" id="UP000504603">
    <property type="component" value="Unplaced"/>
</dbReference>
<gene>
    <name evidence="12" type="primary">LOC111024078</name>
</gene>
<dbReference type="GO" id="GO:0005886">
    <property type="term" value="C:plasma membrane"/>
    <property type="evidence" value="ECO:0007669"/>
    <property type="project" value="UniProtKB-SubCell"/>
</dbReference>
<dbReference type="RefSeq" id="XP_022157355.1">
    <property type="nucleotide sequence ID" value="XM_022301663.1"/>
</dbReference>
<protein>
    <submittedName>
        <fullName evidence="12">Xylogen-like protein 11</fullName>
    </submittedName>
</protein>
<evidence type="ECO:0000256" key="6">
    <source>
        <dbReference type="ARBA" id="ARBA00023157"/>
    </source>
</evidence>
<comment type="subcellular location">
    <subcellularLocation>
        <location evidence="1">Cell membrane</location>
        <topology evidence="1">Lipid-anchor</topology>
        <topology evidence="1">GPI-anchor</topology>
    </subcellularLocation>
</comment>
<dbReference type="InterPro" id="IPR036312">
    <property type="entry name" value="Bifun_inhib/LTP/seed_sf"/>
</dbReference>
<name>A0A6J1DSU5_MOMCH</name>
<keyword evidence="4" id="KW-0472">Membrane</keyword>
<accession>A0A6J1DSU5</accession>
<keyword evidence="7" id="KW-0325">Glycoprotein</keyword>
<evidence type="ECO:0000313" key="11">
    <source>
        <dbReference type="Proteomes" id="UP000504603"/>
    </source>
</evidence>
<feature type="region of interest" description="Disordered" evidence="9">
    <location>
        <begin position="171"/>
        <end position="203"/>
    </location>
</feature>
<feature type="compositionally biased region" description="Pro residues" evidence="9">
    <location>
        <begin position="172"/>
        <end position="185"/>
    </location>
</feature>
<evidence type="ECO:0000256" key="4">
    <source>
        <dbReference type="ARBA" id="ARBA00022622"/>
    </source>
</evidence>
<dbReference type="Pfam" id="PF14368">
    <property type="entry name" value="LTP_2"/>
    <property type="match status" value="1"/>
</dbReference>
<evidence type="ECO:0000259" key="10">
    <source>
        <dbReference type="SMART" id="SM00499"/>
    </source>
</evidence>
<evidence type="ECO:0000313" key="12">
    <source>
        <dbReference type="RefSeq" id="XP_022157355.1"/>
    </source>
</evidence>
<dbReference type="CDD" id="cd00010">
    <property type="entry name" value="AAI_LTSS"/>
    <property type="match status" value="1"/>
</dbReference>
<sequence>MLLPLIPEPLPSPSLFNHSPPLPHFRTRPNLYQNQTSASQISTMAASISAPIFLLLAAIITSAAARGGAPKPPVPAPAAMDCLTTLLNMSDCLSYVSIGSKDHQPDKNCCPELAGLVESSPQCLCQLLSDPQKTGLDIDVDRALNLPSACKVSTPPISLCSLLGYPVTSPASPAPAPTTLPPGVQPPDVGGLPTNATPGNSGNRASSIDRLHLAFPIGLALAFLPKLL</sequence>
<keyword evidence="3" id="KW-1003">Cell membrane</keyword>
<evidence type="ECO:0000256" key="5">
    <source>
        <dbReference type="ARBA" id="ARBA00022729"/>
    </source>
</evidence>
<comment type="similarity">
    <text evidence="2">Belongs to the plant LTP family.</text>
</comment>
<dbReference type="SUPFAM" id="SSF47699">
    <property type="entry name" value="Bifunctional inhibitor/lipid-transfer protein/seed storage 2S albumin"/>
    <property type="match status" value="1"/>
</dbReference>
<dbReference type="FunFam" id="1.10.110.10:FF:000001">
    <property type="entry name" value="Bifunctional inhibitor/lipid-transfer protein/seed storage 2S albumin superfamily protein"/>
    <property type="match status" value="1"/>
</dbReference>
<evidence type="ECO:0000256" key="7">
    <source>
        <dbReference type="ARBA" id="ARBA00023180"/>
    </source>
</evidence>
<dbReference type="PANTHER" id="PTHR33044">
    <property type="entry name" value="BIFUNCTIONAL INHIBITOR/LIPID-TRANSFER PROTEIN/SEED STORAGE 2S ALBUMIN SUPERFAMILY PROTEIN-RELATED"/>
    <property type="match status" value="1"/>
</dbReference>
<evidence type="ECO:0000256" key="9">
    <source>
        <dbReference type="SAM" id="MobiDB-lite"/>
    </source>
</evidence>
<keyword evidence="6" id="KW-1015">Disulfide bond</keyword>
<keyword evidence="5" id="KW-0732">Signal</keyword>
<feature type="domain" description="Bifunctional inhibitor/plant lipid transfer protein/seed storage helical" evidence="10">
    <location>
        <begin position="82"/>
        <end position="160"/>
    </location>
</feature>
<organism evidence="11 12">
    <name type="scientific">Momordica charantia</name>
    <name type="common">Bitter gourd</name>
    <name type="synonym">Balsam pear</name>
    <dbReference type="NCBI Taxonomy" id="3673"/>
    <lineage>
        <taxon>Eukaryota</taxon>
        <taxon>Viridiplantae</taxon>
        <taxon>Streptophyta</taxon>
        <taxon>Embryophyta</taxon>
        <taxon>Tracheophyta</taxon>
        <taxon>Spermatophyta</taxon>
        <taxon>Magnoliopsida</taxon>
        <taxon>eudicotyledons</taxon>
        <taxon>Gunneridae</taxon>
        <taxon>Pentapetalae</taxon>
        <taxon>rosids</taxon>
        <taxon>fabids</taxon>
        <taxon>Cucurbitales</taxon>
        <taxon>Cucurbitaceae</taxon>
        <taxon>Momordiceae</taxon>
        <taxon>Momordica</taxon>
    </lineage>
</organism>
<evidence type="ECO:0000256" key="8">
    <source>
        <dbReference type="ARBA" id="ARBA00023288"/>
    </source>
</evidence>
<keyword evidence="4" id="KW-0336">GPI-anchor</keyword>
<evidence type="ECO:0000256" key="3">
    <source>
        <dbReference type="ARBA" id="ARBA00022475"/>
    </source>
</evidence>
<dbReference type="InterPro" id="IPR043325">
    <property type="entry name" value="LTSS"/>
</dbReference>
<dbReference type="Gene3D" id="1.10.110.10">
    <property type="entry name" value="Plant lipid-transfer and hydrophobic proteins"/>
    <property type="match status" value="1"/>
</dbReference>
<dbReference type="GO" id="GO:0098552">
    <property type="term" value="C:side of membrane"/>
    <property type="evidence" value="ECO:0007669"/>
    <property type="project" value="UniProtKB-KW"/>
</dbReference>
<dbReference type="OrthoDB" id="785314at2759"/>
<reference evidence="12" key="1">
    <citation type="submission" date="2025-08" db="UniProtKB">
        <authorList>
            <consortium name="RefSeq"/>
        </authorList>
    </citation>
    <scope>IDENTIFICATION</scope>
    <source>
        <strain evidence="12">OHB3-1</strain>
    </source>
</reference>
<keyword evidence="8" id="KW-0449">Lipoprotein</keyword>
<evidence type="ECO:0000256" key="2">
    <source>
        <dbReference type="ARBA" id="ARBA00009748"/>
    </source>
</evidence>
<dbReference type="InterPro" id="IPR016140">
    <property type="entry name" value="Bifunc_inhib/LTP/seed_store"/>
</dbReference>
<dbReference type="KEGG" id="mcha:111024078"/>
<proteinExistence type="inferred from homology"/>
<keyword evidence="11" id="KW-1185">Reference proteome</keyword>
<dbReference type="AlphaFoldDB" id="A0A6J1DSU5"/>
<feature type="compositionally biased region" description="Polar residues" evidence="9">
    <location>
        <begin position="194"/>
        <end position="203"/>
    </location>
</feature>
<dbReference type="SMART" id="SM00499">
    <property type="entry name" value="AAI"/>
    <property type="match status" value="1"/>
</dbReference>
<evidence type="ECO:0000256" key="1">
    <source>
        <dbReference type="ARBA" id="ARBA00004609"/>
    </source>
</evidence>